<dbReference type="EMBL" id="CDMY01000381">
    <property type="protein sequence ID" value="CEM07933.1"/>
    <property type="molecule type" value="Genomic_DNA"/>
</dbReference>
<organism evidence="5 6">
    <name type="scientific">Vitrella brassicaformis (strain CCMP3155)</name>
    <dbReference type="NCBI Taxonomy" id="1169540"/>
    <lineage>
        <taxon>Eukaryota</taxon>
        <taxon>Sar</taxon>
        <taxon>Alveolata</taxon>
        <taxon>Colpodellida</taxon>
        <taxon>Vitrellaceae</taxon>
        <taxon>Vitrella</taxon>
    </lineage>
</organism>
<dbReference type="GO" id="GO:0006633">
    <property type="term" value="P:fatty acid biosynthetic process"/>
    <property type="evidence" value="ECO:0007669"/>
    <property type="project" value="TreeGrafter"/>
</dbReference>
<dbReference type="STRING" id="1169540.A0A0G4F720"/>
<dbReference type="InterPro" id="IPR036291">
    <property type="entry name" value="NAD(P)-bd_dom_sf"/>
</dbReference>
<evidence type="ECO:0000313" key="5">
    <source>
        <dbReference type="EMBL" id="CEM07933.1"/>
    </source>
</evidence>
<accession>A0A0G4F720</accession>
<dbReference type="PANTHER" id="PTHR43775:SF37">
    <property type="entry name" value="SI:DKEY-61P9.11"/>
    <property type="match status" value="1"/>
</dbReference>
<gene>
    <name evidence="5" type="ORF">Vbra_242</name>
</gene>
<sequence>MGAWYLHELSLDKEIPLGHFMMFSFSASLLGNFGQANYSAANSCLDALTEYRRSKKLAAQSIQWGPWIQQGMAVELKQHLDKAGMRGITNDLGLRVLGDVMRHSESVGVTCCQVIKWDVFLSRSNLSTSPPQMHRCETVACGRLTPRHSATAWRYWKLFSALLSLEGIADSQPDERGPWQPKRRARALPSGGRELKSSLKRNLCS</sequence>
<dbReference type="OrthoDB" id="344041at2759"/>
<dbReference type="GO" id="GO:0004312">
    <property type="term" value="F:fatty acid synthase activity"/>
    <property type="evidence" value="ECO:0007669"/>
    <property type="project" value="TreeGrafter"/>
</dbReference>
<evidence type="ECO:0000256" key="2">
    <source>
        <dbReference type="ARBA" id="ARBA00022553"/>
    </source>
</evidence>
<dbReference type="SUPFAM" id="SSF51735">
    <property type="entry name" value="NAD(P)-binding Rossmann-fold domains"/>
    <property type="match status" value="1"/>
</dbReference>
<dbReference type="InterPro" id="IPR050091">
    <property type="entry name" value="PKS_NRPS_Biosynth_Enz"/>
</dbReference>
<dbReference type="Proteomes" id="UP000041254">
    <property type="component" value="Unassembled WGS sequence"/>
</dbReference>
<dbReference type="InterPro" id="IPR013968">
    <property type="entry name" value="PKS_KR"/>
</dbReference>
<dbReference type="PhylomeDB" id="A0A0G4F720"/>
<evidence type="ECO:0000259" key="4">
    <source>
        <dbReference type="Pfam" id="PF08659"/>
    </source>
</evidence>
<dbReference type="Pfam" id="PF08659">
    <property type="entry name" value="KR"/>
    <property type="match status" value="1"/>
</dbReference>
<evidence type="ECO:0000313" key="6">
    <source>
        <dbReference type="Proteomes" id="UP000041254"/>
    </source>
</evidence>
<dbReference type="VEuPathDB" id="CryptoDB:Vbra_242"/>
<proteinExistence type="predicted"/>
<dbReference type="AlphaFoldDB" id="A0A0G4F720"/>
<keyword evidence="1" id="KW-0596">Phosphopantetheine</keyword>
<feature type="domain" description="Ketoreductase (KR)" evidence="4">
    <location>
        <begin position="2"/>
        <end position="67"/>
    </location>
</feature>
<dbReference type="Gene3D" id="3.40.50.720">
    <property type="entry name" value="NAD(P)-binding Rossmann-like Domain"/>
    <property type="match status" value="1"/>
</dbReference>
<keyword evidence="6" id="KW-1185">Reference proteome</keyword>
<dbReference type="PANTHER" id="PTHR43775">
    <property type="entry name" value="FATTY ACID SYNTHASE"/>
    <property type="match status" value="1"/>
</dbReference>
<evidence type="ECO:0000256" key="1">
    <source>
        <dbReference type="ARBA" id="ARBA00022450"/>
    </source>
</evidence>
<reference evidence="5 6" key="1">
    <citation type="submission" date="2014-11" db="EMBL/GenBank/DDBJ databases">
        <authorList>
            <person name="Zhu J."/>
            <person name="Qi W."/>
            <person name="Song R."/>
        </authorList>
    </citation>
    <scope>NUCLEOTIDE SEQUENCE [LARGE SCALE GENOMIC DNA]</scope>
</reference>
<name>A0A0G4F720_VITBC</name>
<protein>
    <recommendedName>
        <fullName evidence="4">Ketoreductase (KR) domain-containing protein</fullName>
    </recommendedName>
</protein>
<feature type="region of interest" description="Disordered" evidence="3">
    <location>
        <begin position="170"/>
        <end position="205"/>
    </location>
</feature>
<keyword evidence="2" id="KW-0597">Phosphoprotein</keyword>
<dbReference type="InParanoid" id="A0A0G4F720"/>
<evidence type="ECO:0000256" key="3">
    <source>
        <dbReference type="SAM" id="MobiDB-lite"/>
    </source>
</evidence>